<name>A0A6H1ZJ24_9ZZZZ</name>
<organism evidence="1">
    <name type="scientific">viral metagenome</name>
    <dbReference type="NCBI Taxonomy" id="1070528"/>
    <lineage>
        <taxon>unclassified sequences</taxon>
        <taxon>metagenomes</taxon>
        <taxon>organismal metagenomes</taxon>
    </lineage>
</organism>
<evidence type="ECO:0000313" key="3">
    <source>
        <dbReference type="EMBL" id="QJH97064.1"/>
    </source>
</evidence>
<reference evidence="1" key="1">
    <citation type="submission" date="2020-03" db="EMBL/GenBank/DDBJ databases">
        <title>The deep terrestrial virosphere.</title>
        <authorList>
            <person name="Holmfeldt K."/>
            <person name="Nilsson E."/>
            <person name="Simone D."/>
            <person name="Lopez-Fernandez M."/>
            <person name="Wu X."/>
            <person name="de Brujin I."/>
            <person name="Lundin D."/>
            <person name="Andersson A."/>
            <person name="Bertilsson S."/>
            <person name="Dopson M."/>
        </authorList>
    </citation>
    <scope>NUCLEOTIDE SEQUENCE</scope>
    <source>
        <strain evidence="2">MM415B01383</strain>
        <strain evidence="1">TM448A00757</strain>
        <strain evidence="3">TM448B00909</strain>
    </source>
</reference>
<dbReference type="EMBL" id="MT141346">
    <property type="protein sequence ID" value="QJA58915.1"/>
    <property type="molecule type" value="Genomic_DNA"/>
</dbReference>
<sequence>MGNCGACRFWVKRDQQGVMGHQLGLGVCPKVPNYWDATDTEPNDAFENGEDNRLLKPEFQGTSAFVLDGSGYRAELLTAPDFGCVKFEPRT</sequence>
<evidence type="ECO:0000313" key="2">
    <source>
        <dbReference type="EMBL" id="QJA58915.1"/>
    </source>
</evidence>
<gene>
    <name evidence="2" type="ORF">MM415B01383_0011</name>
    <name evidence="1" type="ORF">TM448A00757_0011</name>
    <name evidence="3" type="ORF">TM448B00909_0011</name>
</gene>
<dbReference type="EMBL" id="MT144063">
    <property type="protein sequence ID" value="QJA47923.1"/>
    <property type="molecule type" value="Genomic_DNA"/>
</dbReference>
<evidence type="ECO:0000313" key="1">
    <source>
        <dbReference type="EMBL" id="QJA47923.1"/>
    </source>
</evidence>
<protein>
    <submittedName>
        <fullName evidence="1">Uncharacterized protein</fullName>
    </submittedName>
</protein>
<proteinExistence type="predicted"/>
<dbReference type="EMBL" id="MT144672">
    <property type="protein sequence ID" value="QJH97064.1"/>
    <property type="molecule type" value="Genomic_DNA"/>
</dbReference>
<accession>A0A6H1ZJ24</accession>
<dbReference type="AlphaFoldDB" id="A0A6H1ZJ24"/>